<gene>
    <name evidence="2" type="ORF">P5673_027966</name>
</gene>
<keyword evidence="3" id="KW-1185">Reference proteome</keyword>
<sequence>MFFFFFVVTARRLEKEVKQVLEEISHDQVAKERLIRGRQVDLAEELKRVRHIQESLEQFIEALNNEK</sequence>
<feature type="domain" description="Dynamin-like GTPase OPA1 C-terminal" evidence="1">
    <location>
        <begin position="10"/>
        <end position="67"/>
    </location>
</feature>
<dbReference type="AlphaFoldDB" id="A0AAD9PYA5"/>
<dbReference type="Proteomes" id="UP001249851">
    <property type="component" value="Unassembled WGS sequence"/>
</dbReference>
<comment type="caution">
    <text evidence="2">The sequence shown here is derived from an EMBL/GenBank/DDBJ whole genome shotgun (WGS) entry which is preliminary data.</text>
</comment>
<proteinExistence type="predicted"/>
<name>A0AAD9PYA5_ACRCE</name>
<reference evidence="2" key="2">
    <citation type="journal article" date="2023" name="Science">
        <title>Genomic signatures of disease resistance in endangered staghorn corals.</title>
        <authorList>
            <person name="Vollmer S.V."/>
            <person name="Selwyn J.D."/>
            <person name="Despard B.A."/>
            <person name="Roesel C.L."/>
        </authorList>
    </citation>
    <scope>NUCLEOTIDE SEQUENCE</scope>
    <source>
        <strain evidence="2">K2</strain>
    </source>
</reference>
<evidence type="ECO:0000313" key="3">
    <source>
        <dbReference type="Proteomes" id="UP001249851"/>
    </source>
</evidence>
<dbReference type="InterPro" id="IPR045817">
    <property type="entry name" value="OPA1_C"/>
</dbReference>
<dbReference type="Pfam" id="PF19434">
    <property type="entry name" value="OPA1_C"/>
    <property type="match status" value="1"/>
</dbReference>
<reference evidence="2" key="1">
    <citation type="journal article" date="2023" name="G3 (Bethesda)">
        <title>Whole genome assembly and annotation of the endangered Caribbean coral Acropora cervicornis.</title>
        <authorList>
            <person name="Selwyn J.D."/>
            <person name="Vollmer S.V."/>
        </authorList>
    </citation>
    <scope>NUCLEOTIDE SEQUENCE</scope>
    <source>
        <strain evidence="2">K2</strain>
    </source>
</reference>
<protein>
    <submittedName>
        <fullName evidence="2">Dynamin-like 120 kDa protein</fullName>
    </submittedName>
</protein>
<accession>A0AAD9PYA5</accession>
<evidence type="ECO:0000313" key="2">
    <source>
        <dbReference type="EMBL" id="KAK2551203.1"/>
    </source>
</evidence>
<dbReference type="EMBL" id="JARQWQ010000100">
    <property type="protein sequence ID" value="KAK2551203.1"/>
    <property type="molecule type" value="Genomic_DNA"/>
</dbReference>
<evidence type="ECO:0000259" key="1">
    <source>
        <dbReference type="Pfam" id="PF19434"/>
    </source>
</evidence>
<organism evidence="2 3">
    <name type="scientific">Acropora cervicornis</name>
    <name type="common">Staghorn coral</name>
    <dbReference type="NCBI Taxonomy" id="6130"/>
    <lineage>
        <taxon>Eukaryota</taxon>
        <taxon>Metazoa</taxon>
        <taxon>Cnidaria</taxon>
        <taxon>Anthozoa</taxon>
        <taxon>Hexacorallia</taxon>
        <taxon>Scleractinia</taxon>
        <taxon>Astrocoeniina</taxon>
        <taxon>Acroporidae</taxon>
        <taxon>Acropora</taxon>
    </lineage>
</organism>